<evidence type="ECO:0000256" key="1">
    <source>
        <dbReference type="ARBA" id="ARBA00004651"/>
    </source>
</evidence>
<dbReference type="InterPro" id="IPR011527">
    <property type="entry name" value="ABC1_TM_dom"/>
</dbReference>
<feature type="transmembrane region" description="Helical" evidence="9">
    <location>
        <begin position="20"/>
        <end position="44"/>
    </location>
</feature>
<evidence type="ECO:0000256" key="9">
    <source>
        <dbReference type="SAM" id="Phobius"/>
    </source>
</evidence>
<evidence type="ECO:0000256" key="2">
    <source>
        <dbReference type="ARBA" id="ARBA00022448"/>
    </source>
</evidence>
<keyword evidence="8 9" id="KW-0472">Membrane</keyword>
<dbReference type="PANTHER" id="PTHR24221:SF654">
    <property type="entry name" value="ATP-BINDING CASSETTE SUB-FAMILY B MEMBER 6"/>
    <property type="match status" value="1"/>
</dbReference>
<dbReference type="PROSITE" id="PS00211">
    <property type="entry name" value="ABC_TRANSPORTER_1"/>
    <property type="match status" value="1"/>
</dbReference>
<dbReference type="Proteomes" id="UP000185557">
    <property type="component" value="Unassembled WGS sequence"/>
</dbReference>
<gene>
    <name evidence="12" type="ORF">NIES30_05135</name>
</gene>
<organism evidence="12 13">
    <name type="scientific">Phormidium tenue NIES-30</name>
    <dbReference type="NCBI Taxonomy" id="549789"/>
    <lineage>
        <taxon>Bacteria</taxon>
        <taxon>Bacillati</taxon>
        <taxon>Cyanobacteriota</taxon>
        <taxon>Cyanophyceae</taxon>
        <taxon>Oscillatoriophycideae</taxon>
        <taxon>Oscillatoriales</taxon>
        <taxon>Oscillatoriaceae</taxon>
        <taxon>Phormidium</taxon>
    </lineage>
</organism>
<dbReference type="InterPro" id="IPR017871">
    <property type="entry name" value="ABC_transporter-like_CS"/>
</dbReference>
<dbReference type="GO" id="GO:0005524">
    <property type="term" value="F:ATP binding"/>
    <property type="evidence" value="ECO:0007669"/>
    <property type="project" value="UniProtKB-KW"/>
</dbReference>
<dbReference type="GO" id="GO:0034040">
    <property type="term" value="F:ATPase-coupled lipid transmembrane transporter activity"/>
    <property type="evidence" value="ECO:0007669"/>
    <property type="project" value="TreeGrafter"/>
</dbReference>
<dbReference type="GO" id="GO:0005886">
    <property type="term" value="C:plasma membrane"/>
    <property type="evidence" value="ECO:0007669"/>
    <property type="project" value="UniProtKB-SubCell"/>
</dbReference>
<evidence type="ECO:0000259" key="11">
    <source>
        <dbReference type="PROSITE" id="PS50929"/>
    </source>
</evidence>
<feature type="transmembrane region" description="Helical" evidence="9">
    <location>
        <begin position="75"/>
        <end position="96"/>
    </location>
</feature>
<dbReference type="SUPFAM" id="SSF90123">
    <property type="entry name" value="ABC transporter transmembrane region"/>
    <property type="match status" value="1"/>
</dbReference>
<dbReference type="STRING" id="549789.NIES30_05135"/>
<keyword evidence="5" id="KW-0547">Nucleotide-binding</keyword>
<keyword evidence="13" id="KW-1185">Reference proteome</keyword>
<feature type="transmembrane region" description="Helical" evidence="9">
    <location>
        <begin position="177"/>
        <end position="198"/>
    </location>
</feature>
<dbReference type="GO" id="GO:0016887">
    <property type="term" value="F:ATP hydrolysis activity"/>
    <property type="evidence" value="ECO:0007669"/>
    <property type="project" value="InterPro"/>
</dbReference>
<feature type="transmembrane region" description="Helical" evidence="9">
    <location>
        <begin position="266"/>
        <end position="286"/>
    </location>
</feature>
<dbReference type="OrthoDB" id="9762790at2"/>
<dbReference type="InterPro" id="IPR036640">
    <property type="entry name" value="ABC1_TM_sf"/>
</dbReference>
<dbReference type="EMBL" id="MRCG01000002">
    <property type="protein sequence ID" value="OKH50087.1"/>
    <property type="molecule type" value="Genomic_DNA"/>
</dbReference>
<keyword evidence="2" id="KW-0813">Transport</keyword>
<dbReference type="SMART" id="SM00382">
    <property type="entry name" value="AAA"/>
    <property type="match status" value="1"/>
</dbReference>
<keyword evidence="3" id="KW-1003">Cell membrane</keyword>
<evidence type="ECO:0000313" key="12">
    <source>
        <dbReference type="EMBL" id="OKH50087.1"/>
    </source>
</evidence>
<dbReference type="SUPFAM" id="SSF52540">
    <property type="entry name" value="P-loop containing nucleoside triphosphate hydrolases"/>
    <property type="match status" value="1"/>
</dbReference>
<comment type="subcellular location">
    <subcellularLocation>
        <location evidence="1">Cell membrane</location>
        <topology evidence="1">Multi-pass membrane protein</topology>
    </subcellularLocation>
</comment>
<feature type="transmembrane region" description="Helical" evidence="9">
    <location>
        <begin position="147"/>
        <end position="171"/>
    </location>
</feature>
<evidence type="ECO:0000256" key="8">
    <source>
        <dbReference type="ARBA" id="ARBA00023136"/>
    </source>
</evidence>
<feature type="domain" description="ABC transporter" evidence="10">
    <location>
        <begin position="371"/>
        <end position="600"/>
    </location>
</feature>
<dbReference type="InterPro" id="IPR027417">
    <property type="entry name" value="P-loop_NTPase"/>
</dbReference>
<evidence type="ECO:0000256" key="6">
    <source>
        <dbReference type="ARBA" id="ARBA00022840"/>
    </source>
</evidence>
<feature type="domain" description="ABC transmembrane type-1" evidence="11">
    <location>
        <begin position="20"/>
        <end position="323"/>
    </location>
</feature>
<dbReference type="PROSITE" id="PS50929">
    <property type="entry name" value="ABC_TM1F"/>
    <property type="match status" value="1"/>
</dbReference>
<reference evidence="12 13" key="1">
    <citation type="submission" date="2016-11" db="EMBL/GenBank/DDBJ databases">
        <title>Draft Genome Sequences of Nine Cyanobacterial Strains from Diverse Habitats.</title>
        <authorList>
            <person name="Zhu T."/>
            <person name="Hou S."/>
            <person name="Lu X."/>
            <person name="Hess W.R."/>
        </authorList>
    </citation>
    <scope>NUCLEOTIDE SEQUENCE [LARGE SCALE GENOMIC DNA]</scope>
    <source>
        <strain evidence="12 13">NIES-30</strain>
    </source>
</reference>
<evidence type="ECO:0000256" key="7">
    <source>
        <dbReference type="ARBA" id="ARBA00022989"/>
    </source>
</evidence>
<dbReference type="Gene3D" id="3.40.50.300">
    <property type="entry name" value="P-loop containing nucleotide triphosphate hydrolases"/>
    <property type="match status" value="1"/>
</dbReference>
<evidence type="ECO:0000256" key="4">
    <source>
        <dbReference type="ARBA" id="ARBA00022692"/>
    </source>
</evidence>
<evidence type="ECO:0000313" key="13">
    <source>
        <dbReference type="Proteomes" id="UP000185557"/>
    </source>
</evidence>
<protein>
    <submittedName>
        <fullName evidence="12">ABC transporter ATP-binding protein</fullName>
    </submittedName>
</protein>
<dbReference type="AlphaFoldDB" id="A0A1U7J9A2"/>
<keyword evidence="6 12" id="KW-0067">ATP-binding</keyword>
<keyword evidence="7 9" id="KW-1133">Transmembrane helix</keyword>
<dbReference type="PANTHER" id="PTHR24221">
    <property type="entry name" value="ATP-BINDING CASSETTE SUB-FAMILY B"/>
    <property type="match status" value="1"/>
</dbReference>
<name>A0A1U7J9A2_9CYAN</name>
<keyword evidence="4 9" id="KW-0812">Transmembrane</keyword>
<dbReference type="InterPro" id="IPR039421">
    <property type="entry name" value="Type_1_exporter"/>
</dbReference>
<dbReference type="InterPro" id="IPR003593">
    <property type="entry name" value="AAA+_ATPase"/>
</dbReference>
<dbReference type="Gene3D" id="1.20.1560.10">
    <property type="entry name" value="ABC transporter type 1, transmembrane domain"/>
    <property type="match status" value="1"/>
</dbReference>
<proteinExistence type="predicted"/>
<evidence type="ECO:0000256" key="3">
    <source>
        <dbReference type="ARBA" id="ARBA00022475"/>
    </source>
</evidence>
<dbReference type="RefSeq" id="WP_073607328.1">
    <property type="nucleotide sequence ID" value="NZ_MRCG01000002.1"/>
</dbReference>
<comment type="caution">
    <text evidence="12">The sequence shown here is derived from an EMBL/GenBank/DDBJ whole genome shotgun (WGS) entry which is preliminary data.</text>
</comment>
<dbReference type="InterPro" id="IPR003439">
    <property type="entry name" value="ABC_transporter-like_ATP-bd"/>
</dbReference>
<sequence length="600" mass="67021">MVGYFQKFLYVFSGHQRQLIWLVGIFLVTSLLEAFGIGLIGPFLNLAGDPGKVVRESNTFSRIYQAFGFGSLEKLVLWFGIFIIVIFLIKGAIYFLSKRYSYKVLFDQRAAVQERLFNTYLLAPYDFHLTRNTADYINKITNETHRFCFMVSLPMVESVSHIIVVATLLVLMAKTNVLLLTVSLAALLPAFVVFSFLVKRLKQWGKLSTIAREETIKAVNHGLGGIKETRVFGCENYFRKELEEHVHEEARVEILFQSAQFVPRTMIETLLITAIVGFVCVSQLLIGQDFQSAIASMGVFAVASLRLIPAASNLAECIGRLRNSAHSLDMMYLDLKEIENNELSKYDNSSSLTTSSPHPDKKYSSDFSNNLQISDIFYQYPSSPKPSLVGVSMEIRRGESIGLIGQSGAGKTTLVDVILSLLVPQSGDIFLDGKSIYSDLSNWRRLVGYIPQSIFLTDDTIEKNIAFGVPKSEIDSERLWYAIKAAQLEELVHDLPNGIDTAVGERGVRLSGGQRQRIGIARALYHQREILVLDEATSALDNETERLISESIRALAGSKTLIIIAHRLSTIEHCDRIYVLDKGTVARSGTYADVVLAPQK</sequence>
<dbReference type="Pfam" id="PF00664">
    <property type="entry name" value="ABC_membrane"/>
    <property type="match status" value="1"/>
</dbReference>
<dbReference type="Pfam" id="PF00005">
    <property type="entry name" value="ABC_tran"/>
    <property type="match status" value="1"/>
</dbReference>
<dbReference type="PROSITE" id="PS50893">
    <property type="entry name" value="ABC_TRANSPORTER_2"/>
    <property type="match status" value="1"/>
</dbReference>
<dbReference type="GO" id="GO:0140359">
    <property type="term" value="F:ABC-type transporter activity"/>
    <property type="evidence" value="ECO:0007669"/>
    <property type="project" value="InterPro"/>
</dbReference>
<evidence type="ECO:0000256" key="5">
    <source>
        <dbReference type="ARBA" id="ARBA00022741"/>
    </source>
</evidence>
<evidence type="ECO:0000259" key="10">
    <source>
        <dbReference type="PROSITE" id="PS50893"/>
    </source>
</evidence>
<accession>A0A1U7J9A2</accession>
<dbReference type="FunFam" id="3.40.50.300:FF:000299">
    <property type="entry name" value="ABC transporter ATP-binding protein/permease"/>
    <property type="match status" value="1"/>
</dbReference>